<dbReference type="InterPro" id="IPR007497">
    <property type="entry name" value="SIMPL/DUF541"/>
</dbReference>
<dbReference type="EMBL" id="CP022384">
    <property type="protein sequence ID" value="ATA82430.1"/>
    <property type="molecule type" value="Genomic_DNA"/>
</dbReference>
<organism evidence="2 3">
    <name type="scientific">Capnocytophaga leadbetteri</name>
    <dbReference type="NCBI Taxonomy" id="327575"/>
    <lineage>
        <taxon>Bacteria</taxon>
        <taxon>Pseudomonadati</taxon>
        <taxon>Bacteroidota</taxon>
        <taxon>Flavobacteriia</taxon>
        <taxon>Flavobacteriales</taxon>
        <taxon>Flavobacteriaceae</taxon>
        <taxon>Capnocytophaga</taxon>
    </lineage>
</organism>
<gene>
    <name evidence="2" type="ORF">CGC53_08780</name>
</gene>
<accession>A0A250FBC3</accession>
<feature type="signal peptide" evidence="1">
    <location>
        <begin position="1"/>
        <end position="20"/>
    </location>
</feature>
<dbReference type="KEGG" id="clk:CGC53_08780"/>
<feature type="chain" id="PRO_5012196903" evidence="1">
    <location>
        <begin position="21"/>
        <end position="230"/>
    </location>
</feature>
<evidence type="ECO:0000313" key="3">
    <source>
        <dbReference type="Proteomes" id="UP000217276"/>
    </source>
</evidence>
<dbReference type="PANTHER" id="PTHR34387">
    <property type="entry name" value="SLR1258 PROTEIN"/>
    <property type="match status" value="1"/>
</dbReference>
<reference evidence="3" key="1">
    <citation type="submission" date="2017-06" db="EMBL/GenBank/DDBJ databases">
        <title>Capnocytophaga spp. assemblies.</title>
        <authorList>
            <person name="Gulvik C.A."/>
        </authorList>
    </citation>
    <scope>NUCLEOTIDE SEQUENCE [LARGE SCALE GENOMIC DNA]</scope>
    <source>
        <strain evidence="3">H6253</strain>
    </source>
</reference>
<protein>
    <submittedName>
        <fullName evidence="2">SIMPL domain-containing protein</fullName>
    </submittedName>
</protein>
<name>A0A250FBC3_9FLAO</name>
<dbReference type="Gene3D" id="3.30.70.2970">
    <property type="entry name" value="Protein of unknown function (DUF541), domain 2"/>
    <property type="match status" value="1"/>
</dbReference>
<dbReference type="PANTHER" id="PTHR34387:SF1">
    <property type="entry name" value="PERIPLASMIC IMMUNOGENIC PROTEIN"/>
    <property type="match status" value="1"/>
</dbReference>
<dbReference type="Gene3D" id="3.30.110.170">
    <property type="entry name" value="Protein of unknown function (DUF541), domain 1"/>
    <property type="match status" value="1"/>
</dbReference>
<dbReference type="GO" id="GO:0006974">
    <property type="term" value="P:DNA damage response"/>
    <property type="evidence" value="ECO:0007669"/>
    <property type="project" value="TreeGrafter"/>
</dbReference>
<keyword evidence="1" id="KW-0732">Signal</keyword>
<dbReference type="Proteomes" id="UP000217276">
    <property type="component" value="Chromosome"/>
</dbReference>
<keyword evidence="3" id="KW-1185">Reference proteome</keyword>
<dbReference type="InterPro" id="IPR052022">
    <property type="entry name" value="26kDa_periplasmic_antigen"/>
</dbReference>
<dbReference type="Pfam" id="PF04402">
    <property type="entry name" value="SIMPL"/>
    <property type="match status" value="1"/>
</dbReference>
<evidence type="ECO:0000256" key="1">
    <source>
        <dbReference type="SAM" id="SignalP"/>
    </source>
</evidence>
<dbReference type="AlphaFoldDB" id="A0A250FBC3"/>
<sequence length="230" mass="25383">MKRYILLFSFVSYMGMAQMAAQEVVQSVVPTVNVVGEASIEATPTLVNISVSIEGEGKDAKLLRQENGEKLAKVIQAINKEEVPMKNFQTDYVSLYKNYDYNTKTYQYHISQTVKIKLDNLAKYETLMDALFEAGVNQINSVTFGIEDSARAKLQQEARIAAIDNARKKALLYATSLDQNIGKALTIRETSLRDTPASVMVRGAAPSNTTLALGSISVNSQIIVTFELTK</sequence>
<proteinExistence type="predicted"/>
<dbReference type="RefSeq" id="WP_095914441.1">
    <property type="nucleotide sequence ID" value="NZ_CP022384.1"/>
</dbReference>
<evidence type="ECO:0000313" key="2">
    <source>
        <dbReference type="EMBL" id="ATA82430.1"/>
    </source>
</evidence>